<keyword evidence="5" id="KW-0472">Membrane</keyword>
<dbReference type="Pfam" id="PF21729">
    <property type="entry name" value="IRX15_IRX15L_GXM"/>
    <property type="match status" value="2"/>
</dbReference>
<evidence type="ECO:0000256" key="1">
    <source>
        <dbReference type="ARBA" id="ARBA00004167"/>
    </source>
</evidence>
<dbReference type="AlphaFoldDB" id="A0A380WA84"/>
<dbReference type="GO" id="GO:0045492">
    <property type="term" value="P:xylan biosynthetic process"/>
    <property type="evidence" value="ECO:0007669"/>
    <property type="project" value="InterPro"/>
</dbReference>
<dbReference type="PANTHER" id="PTHR31444">
    <property type="entry name" value="OS11G0490100 PROTEIN"/>
    <property type="match status" value="1"/>
</dbReference>
<evidence type="ECO:0000313" key="6">
    <source>
        <dbReference type="EMBL" id="SUU85017.1"/>
    </source>
</evidence>
<keyword evidence="3" id="KW-0812">Transmembrane</keyword>
<dbReference type="GO" id="GO:0012505">
    <property type="term" value="C:endomembrane system"/>
    <property type="evidence" value="ECO:0007669"/>
    <property type="project" value="UniProtKB-SubCell"/>
</dbReference>
<dbReference type="RefSeq" id="WP_081602513.1">
    <property type="nucleotide sequence ID" value="NZ_UFSI01000001.1"/>
</dbReference>
<dbReference type="EMBL" id="UIGB01000001">
    <property type="protein sequence ID" value="SUU85017.1"/>
    <property type="molecule type" value="Genomic_DNA"/>
</dbReference>
<evidence type="ECO:0000256" key="5">
    <source>
        <dbReference type="ARBA" id="ARBA00023136"/>
    </source>
</evidence>
<dbReference type="Gene3D" id="3.40.50.150">
    <property type="entry name" value="Vaccinia Virus protein VP39"/>
    <property type="match status" value="1"/>
</dbReference>
<organism evidence="6 7">
    <name type="scientific">Afipia felis</name>
    <name type="common">Cat scratch disease bacillus</name>
    <dbReference type="NCBI Taxonomy" id="1035"/>
    <lineage>
        <taxon>Bacteria</taxon>
        <taxon>Pseudomonadati</taxon>
        <taxon>Pseudomonadota</taxon>
        <taxon>Alphaproteobacteria</taxon>
        <taxon>Hyphomicrobiales</taxon>
        <taxon>Nitrobacteraceae</taxon>
        <taxon>Afipia</taxon>
    </lineage>
</organism>
<name>A0A380WA84_AFIFE</name>
<dbReference type="InterPro" id="IPR006514">
    <property type="entry name" value="IRX15/GXM/AGM"/>
</dbReference>
<dbReference type="OrthoDB" id="2987221at2"/>
<comment type="subcellular location">
    <subcellularLocation>
        <location evidence="2">Endomembrane system</location>
    </subcellularLocation>
    <subcellularLocation>
        <location evidence="1">Membrane</location>
        <topology evidence="1">Single-pass membrane protein</topology>
    </subcellularLocation>
</comment>
<reference evidence="6 7" key="1">
    <citation type="submission" date="2018-06" db="EMBL/GenBank/DDBJ databases">
        <authorList>
            <consortium name="Pathogen Informatics"/>
            <person name="Doyle S."/>
        </authorList>
    </citation>
    <scope>NUCLEOTIDE SEQUENCE [LARGE SCALE GENOMIC DNA]</scope>
    <source>
        <strain evidence="6 7">NCTC12722</strain>
    </source>
</reference>
<evidence type="ECO:0000313" key="7">
    <source>
        <dbReference type="Proteomes" id="UP000254343"/>
    </source>
</evidence>
<dbReference type="Proteomes" id="UP000254343">
    <property type="component" value="Unassembled WGS sequence"/>
</dbReference>
<accession>A0A380WA84</accession>
<dbReference type="GO" id="GO:0016020">
    <property type="term" value="C:membrane"/>
    <property type="evidence" value="ECO:0007669"/>
    <property type="project" value="UniProtKB-SubCell"/>
</dbReference>
<evidence type="ECO:0000256" key="2">
    <source>
        <dbReference type="ARBA" id="ARBA00004308"/>
    </source>
</evidence>
<protein>
    <submittedName>
        <fullName evidence="6">Uncharacterized plant-specific domain</fullName>
    </submittedName>
</protein>
<proteinExistence type="predicted"/>
<gene>
    <name evidence="6" type="ORF">NCTC12722_02222</name>
</gene>
<sequence length="413" mass="46250">MQSDKQALMDIFKSTFDQRMQISPYQAQTIANTILGRAPGCNVLVFGVGHDSKLWSSLNATGETHFVESSAEWIDAVRKDHAALSISLLPPSNLTVANSATLSVSDLSRYPVPTNLAAKKWDVILVDGPGGYSPSDPGRARTIYWASLLASPDTHVFIDDYDRPLERHFTDMLFRDRGTQRVVLTNSDYLPYRKMLWSVGSPIDGGNQSPVVLSVATGDYAEQWRFCIDSQYSYARRHNYEYRCIDPSGSQLHPKWAKLEATIKILEQGRDVLLIDADAEITKQCPPFAQLTKQHAGSDIYFVRGISGRPNSGVLILRGGSNSAATAFLAECLDRRTEKVPLEDFVTPDGENGHVIWILKEEPFKTASIEIDRAWNWSIPENADRAFIRHYTNHLRDWLRENPLGSGPRQPAQ</sequence>
<evidence type="ECO:0000256" key="3">
    <source>
        <dbReference type="ARBA" id="ARBA00022692"/>
    </source>
</evidence>
<keyword evidence="4" id="KW-1133">Transmembrane helix</keyword>
<dbReference type="InterPro" id="IPR029063">
    <property type="entry name" value="SAM-dependent_MTases_sf"/>
</dbReference>
<evidence type="ECO:0000256" key="4">
    <source>
        <dbReference type="ARBA" id="ARBA00022989"/>
    </source>
</evidence>